<dbReference type="PANTHER" id="PTHR14186">
    <property type="entry name" value="INSULIN-LIKE GROWTH FACTOR BINDING PROTEIN-RELATED"/>
    <property type="match status" value="1"/>
</dbReference>
<feature type="chain" id="PRO_5036498155" evidence="8">
    <location>
        <begin position="29"/>
        <end position="335"/>
    </location>
</feature>
<evidence type="ECO:0000256" key="3">
    <source>
        <dbReference type="ARBA" id="ARBA00022729"/>
    </source>
</evidence>
<dbReference type="InterPro" id="IPR007110">
    <property type="entry name" value="Ig-like_dom"/>
</dbReference>
<dbReference type="Pfam" id="PF00219">
    <property type="entry name" value="IGFBP"/>
    <property type="match status" value="1"/>
</dbReference>
<keyword evidence="6" id="KW-0393">Immunoglobulin domain</keyword>
<dbReference type="InterPro" id="IPR013783">
    <property type="entry name" value="Ig-like_fold"/>
</dbReference>
<evidence type="ECO:0000256" key="5">
    <source>
        <dbReference type="ARBA" id="ARBA00023180"/>
    </source>
</evidence>
<dbReference type="Proteomes" id="UP000886611">
    <property type="component" value="Unassembled WGS sequence"/>
</dbReference>
<dbReference type="GO" id="GO:0001558">
    <property type="term" value="P:regulation of cell growth"/>
    <property type="evidence" value="ECO:0007669"/>
    <property type="project" value="InterPro"/>
</dbReference>
<comment type="caution">
    <text evidence="12">The sequence shown here is derived from an EMBL/GenBank/DDBJ whole genome shotgun (WGS) entry which is preliminary data.</text>
</comment>
<evidence type="ECO:0000259" key="11">
    <source>
        <dbReference type="PROSITE" id="PS51465"/>
    </source>
</evidence>
<evidence type="ECO:0000256" key="4">
    <source>
        <dbReference type="ARBA" id="ARBA00023157"/>
    </source>
</evidence>
<dbReference type="SMART" id="SM00408">
    <property type="entry name" value="IGc2"/>
    <property type="match status" value="1"/>
</dbReference>
<evidence type="ECO:0000256" key="6">
    <source>
        <dbReference type="ARBA" id="ARBA00023319"/>
    </source>
</evidence>
<dbReference type="Gene3D" id="2.60.40.10">
    <property type="entry name" value="Immunoglobulins"/>
    <property type="match status" value="1"/>
</dbReference>
<keyword evidence="13" id="KW-1185">Reference proteome</keyword>
<gene>
    <name evidence="12" type="primary">Igfbp7</name>
    <name evidence="12" type="ORF">GTO96_0016004</name>
</gene>
<keyword evidence="3 8" id="KW-0732">Signal</keyword>
<keyword evidence="2" id="KW-0964">Secreted</keyword>
<dbReference type="InterPro" id="IPR003598">
    <property type="entry name" value="Ig_sub2"/>
</dbReference>
<comment type="subcellular location">
    <subcellularLocation>
        <location evidence="1">Secreted</location>
    </subcellularLocation>
</comment>
<dbReference type="InterPro" id="IPR011390">
    <property type="entry name" value="IGFBP_rP_mac25"/>
</dbReference>
<evidence type="ECO:0000313" key="13">
    <source>
        <dbReference type="Proteomes" id="UP000886611"/>
    </source>
</evidence>
<dbReference type="SMART" id="SM00121">
    <property type="entry name" value="IB"/>
    <property type="match status" value="1"/>
</dbReference>
<dbReference type="SUPFAM" id="SSF100895">
    <property type="entry name" value="Kazal-type serine protease inhibitors"/>
    <property type="match status" value="1"/>
</dbReference>
<dbReference type="InterPro" id="IPR009030">
    <property type="entry name" value="Growth_fac_rcpt_cys_sf"/>
</dbReference>
<dbReference type="InterPro" id="IPR036179">
    <property type="entry name" value="Ig-like_dom_sf"/>
</dbReference>
<dbReference type="PROSITE" id="PS50835">
    <property type="entry name" value="IG_LIKE"/>
    <property type="match status" value="1"/>
</dbReference>
<dbReference type="Gene3D" id="4.10.40.20">
    <property type="match status" value="1"/>
</dbReference>
<feature type="domain" description="Kazal-like" evidence="11">
    <location>
        <begin position="81"/>
        <end position="136"/>
    </location>
</feature>
<evidence type="ECO:0000256" key="7">
    <source>
        <dbReference type="SAM" id="MobiDB-lite"/>
    </source>
</evidence>
<feature type="region of interest" description="Disordered" evidence="7">
    <location>
        <begin position="252"/>
        <end position="278"/>
    </location>
</feature>
<organism evidence="12 13">
    <name type="scientific">Polypterus senegalus</name>
    <name type="common">Senegal bichir</name>
    <dbReference type="NCBI Taxonomy" id="55291"/>
    <lineage>
        <taxon>Eukaryota</taxon>
        <taxon>Metazoa</taxon>
        <taxon>Chordata</taxon>
        <taxon>Craniata</taxon>
        <taxon>Vertebrata</taxon>
        <taxon>Euteleostomi</taxon>
        <taxon>Actinopterygii</taxon>
        <taxon>Polypteriformes</taxon>
        <taxon>Polypteridae</taxon>
        <taxon>Polypterus</taxon>
    </lineage>
</organism>
<reference evidence="12 13" key="1">
    <citation type="journal article" date="2021" name="Cell">
        <title>Tracing the genetic footprints of vertebrate landing in non-teleost ray-finned fishes.</title>
        <authorList>
            <person name="Bi X."/>
            <person name="Wang K."/>
            <person name="Yang L."/>
            <person name="Pan H."/>
            <person name="Jiang H."/>
            <person name="Wei Q."/>
            <person name="Fang M."/>
            <person name="Yu H."/>
            <person name="Zhu C."/>
            <person name="Cai Y."/>
            <person name="He Y."/>
            <person name="Gan X."/>
            <person name="Zeng H."/>
            <person name="Yu D."/>
            <person name="Zhu Y."/>
            <person name="Jiang H."/>
            <person name="Qiu Q."/>
            <person name="Yang H."/>
            <person name="Zhang Y.E."/>
            <person name="Wang W."/>
            <person name="Zhu M."/>
            <person name="He S."/>
            <person name="Zhang G."/>
        </authorList>
    </citation>
    <scope>NUCLEOTIDE SEQUENCE [LARGE SCALE GENOMIC DNA]</scope>
    <source>
        <strain evidence="12">Bchr_013</strain>
    </source>
</reference>
<keyword evidence="5" id="KW-0325">Glycoprotein</keyword>
<dbReference type="FunFam" id="2.60.40.10:FF:000763">
    <property type="entry name" value="Insulin-like growth factor binding protein 7"/>
    <property type="match status" value="1"/>
</dbReference>
<evidence type="ECO:0000256" key="2">
    <source>
        <dbReference type="ARBA" id="ARBA00022525"/>
    </source>
</evidence>
<dbReference type="Pfam" id="PF07648">
    <property type="entry name" value="Kazal_2"/>
    <property type="match status" value="1"/>
</dbReference>
<dbReference type="Gene3D" id="3.30.60.30">
    <property type="match status" value="1"/>
</dbReference>
<dbReference type="GO" id="GO:0005615">
    <property type="term" value="C:extracellular space"/>
    <property type="evidence" value="ECO:0007669"/>
    <property type="project" value="TreeGrafter"/>
</dbReference>
<dbReference type="PROSITE" id="PS51465">
    <property type="entry name" value="KAZAL_2"/>
    <property type="match status" value="1"/>
</dbReference>
<dbReference type="GO" id="GO:0005520">
    <property type="term" value="F:insulin-like growth factor binding"/>
    <property type="evidence" value="ECO:0007669"/>
    <property type="project" value="InterPro"/>
</dbReference>
<dbReference type="Pfam" id="PF13927">
    <property type="entry name" value="Ig_3"/>
    <property type="match status" value="1"/>
</dbReference>
<dbReference type="PANTHER" id="PTHR14186:SF19">
    <property type="entry name" value="INSULIN-LIKE GROWTH FACTOR-BINDING PROTEIN 7"/>
    <property type="match status" value="1"/>
</dbReference>
<dbReference type="SMART" id="SM00280">
    <property type="entry name" value="KAZAL"/>
    <property type="match status" value="1"/>
</dbReference>
<dbReference type="InterPro" id="IPR036058">
    <property type="entry name" value="Kazal_dom_sf"/>
</dbReference>
<dbReference type="SUPFAM" id="SSF57184">
    <property type="entry name" value="Growth factor receptor domain"/>
    <property type="match status" value="1"/>
</dbReference>
<dbReference type="GO" id="GO:0009966">
    <property type="term" value="P:regulation of signal transduction"/>
    <property type="evidence" value="ECO:0007669"/>
    <property type="project" value="TreeGrafter"/>
</dbReference>
<feature type="non-terminal residue" evidence="12">
    <location>
        <position position="1"/>
    </location>
</feature>
<sequence>MLQPSLLPLCLLLVVPCIALAPARPVRGCPPCNPSGCAPLPREGCAWAAVTDVCGCCSVCAAGEREPCGGRGGGGSGGRCAPGMECVKKSKRQAGQCVCKNDGEVCGSDGKTYGSSCQLRAAGAAVRQVRKGACDQAPRITIPPKDIWNISGAQVYLSCEVIGVPTPLLTWKKVVTSGHRREKVELLPGDRDNLAVQTRGGPEKHEVTGWVLISPLGQEEGGEYECHAANAKGEAVAMATIHVVESLKDIPTPSLGMKRAPESNKQCHTRKKPHEAERAHRFQPVRRRRVKNARCRMVCSPAFFWPTSRTAGALWGTPGTGGHDEVPLVKPTTFL</sequence>
<evidence type="ECO:0000313" key="12">
    <source>
        <dbReference type="EMBL" id="KAG2461203.1"/>
    </source>
</evidence>
<dbReference type="CDD" id="cd00104">
    <property type="entry name" value="KAZAL_FS"/>
    <property type="match status" value="1"/>
</dbReference>
<dbReference type="InterPro" id="IPR002350">
    <property type="entry name" value="Kazal_dom"/>
</dbReference>
<dbReference type="PROSITE" id="PS51323">
    <property type="entry name" value="IGFBP_N_2"/>
    <property type="match status" value="1"/>
</dbReference>
<feature type="non-terminal residue" evidence="12">
    <location>
        <position position="335"/>
    </location>
</feature>
<feature type="signal peptide" evidence="8">
    <location>
        <begin position="1"/>
        <end position="28"/>
    </location>
</feature>
<feature type="domain" description="IGFBP N-terminal" evidence="10">
    <location>
        <begin position="25"/>
        <end position="100"/>
    </location>
</feature>
<dbReference type="SUPFAM" id="SSF48726">
    <property type="entry name" value="Immunoglobulin"/>
    <property type="match status" value="1"/>
</dbReference>
<keyword evidence="4" id="KW-1015">Disulfide bond</keyword>
<feature type="domain" description="Ig-like" evidence="9">
    <location>
        <begin position="138"/>
        <end position="242"/>
    </location>
</feature>
<evidence type="ECO:0000259" key="10">
    <source>
        <dbReference type="PROSITE" id="PS51323"/>
    </source>
</evidence>
<protein>
    <submittedName>
        <fullName evidence="12">IBP7 protein</fullName>
    </submittedName>
</protein>
<name>A0A8X8BKL3_POLSE</name>
<proteinExistence type="predicted"/>
<evidence type="ECO:0000256" key="8">
    <source>
        <dbReference type="SAM" id="SignalP"/>
    </source>
</evidence>
<accession>A0A8X8BKL3</accession>
<evidence type="ECO:0000256" key="1">
    <source>
        <dbReference type="ARBA" id="ARBA00004613"/>
    </source>
</evidence>
<dbReference type="InterPro" id="IPR000867">
    <property type="entry name" value="IGFBP-like"/>
</dbReference>
<dbReference type="EMBL" id="JAATIS010004656">
    <property type="protein sequence ID" value="KAG2461203.1"/>
    <property type="molecule type" value="Genomic_DNA"/>
</dbReference>
<evidence type="ECO:0000259" key="9">
    <source>
        <dbReference type="PROSITE" id="PS50835"/>
    </source>
</evidence>
<dbReference type="AlphaFoldDB" id="A0A8X8BKL3"/>